<dbReference type="GO" id="GO:0042597">
    <property type="term" value="C:periplasmic space"/>
    <property type="evidence" value="ECO:0007669"/>
    <property type="project" value="UniProtKB-SubCell"/>
</dbReference>
<evidence type="ECO:0000259" key="4">
    <source>
        <dbReference type="Pfam" id="PF09084"/>
    </source>
</evidence>
<dbReference type="Proteomes" id="UP000027997">
    <property type="component" value="Unassembled WGS sequence"/>
</dbReference>
<dbReference type="eggNOG" id="COG0715">
    <property type="taxonomic scope" value="Bacteria"/>
</dbReference>
<sequence length="356" mass="39207">MMFFRTVNSVSFIALILFPLMLLATANLVVRFLPMTAAKEEQVVRLGVLNLGSASVLHLGHDHGIFQEHGINLEVITFETAQQVAIAVASGQADIGVAGITAGLYNLAGQNKLKVIAGSIREREGWPANAYLISNKLWNSGIRHPSELKNVSFGVTDIGSTPHYMMAMLSEKYNLGLLKEERLIPLGSIVAMKSALASGRIDSVVLPEYIAHQLEGSGQGHIIGYVGDETPWQIAGIFASSKILKSRRVIVKKFLAASLDSARLYRKYFINESHDSSSDFENEKVKSAITIGKFIKPALNAEEVIRYPVYIDANGELDTESIRKQIKWYQDNNMVKKGINLLNVIDDELIKPLQKG</sequence>
<name>A0A081KFY9_9GAMM</name>
<dbReference type="InterPro" id="IPR015168">
    <property type="entry name" value="SsuA/THI5"/>
</dbReference>
<dbReference type="Pfam" id="PF09084">
    <property type="entry name" value="NMT1"/>
    <property type="match status" value="1"/>
</dbReference>
<evidence type="ECO:0000256" key="3">
    <source>
        <dbReference type="ARBA" id="ARBA00022729"/>
    </source>
</evidence>
<comment type="similarity">
    <text evidence="2">Belongs to the bacterial solute-binding protein SsuA/TauA family.</text>
</comment>
<proteinExistence type="inferred from homology"/>
<keyword evidence="6" id="KW-1185">Reference proteome</keyword>
<feature type="domain" description="SsuA/THI5-like" evidence="4">
    <location>
        <begin position="60"/>
        <end position="263"/>
    </location>
</feature>
<evidence type="ECO:0000313" key="6">
    <source>
        <dbReference type="Proteomes" id="UP000027997"/>
    </source>
</evidence>
<evidence type="ECO:0000256" key="2">
    <source>
        <dbReference type="ARBA" id="ARBA00010742"/>
    </source>
</evidence>
<dbReference type="SUPFAM" id="SSF53850">
    <property type="entry name" value="Periplasmic binding protein-like II"/>
    <property type="match status" value="1"/>
</dbReference>
<evidence type="ECO:0000313" key="5">
    <source>
        <dbReference type="EMBL" id="KEI73065.1"/>
    </source>
</evidence>
<evidence type="ECO:0000256" key="1">
    <source>
        <dbReference type="ARBA" id="ARBA00004418"/>
    </source>
</evidence>
<dbReference type="PANTHER" id="PTHR30024:SF47">
    <property type="entry name" value="TAURINE-BINDING PERIPLASMIC PROTEIN"/>
    <property type="match status" value="1"/>
</dbReference>
<dbReference type="Gene3D" id="3.40.190.10">
    <property type="entry name" value="Periplasmic binding protein-like II"/>
    <property type="match status" value="2"/>
</dbReference>
<keyword evidence="3" id="KW-0732">Signal</keyword>
<accession>A0A081KFY9</accession>
<dbReference type="EMBL" id="JOJP01000001">
    <property type="protein sequence ID" value="KEI73065.1"/>
    <property type="molecule type" value="Genomic_DNA"/>
</dbReference>
<comment type="subcellular location">
    <subcellularLocation>
        <location evidence="1">Periplasm</location>
    </subcellularLocation>
</comment>
<reference evidence="5 6" key="1">
    <citation type="submission" date="2014-06" db="EMBL/GenBank/DDBJ databases">
        <title>Whole Genome Sequences of Three Symbiotic Endozoicomonas Bacteria.</title>
        <authorList>
            <person name="Neave M.J."/>
            <person name="Apprill A."/>
            <person name="Voolstra C.R."/>
        </authorList>
    </citation>
    <scope>NUCLEOTIDE SEQUENCE [LARGE SCALE GENOMIC DNA]</scope>
    <source>
        <strain evidence="5 6">DSM 22380</strain>
    </source>
</reference>
<dbReference type="PANTHER" id="PTHR30024">
    <property type="entry name" value="ALIPHATIC SULFONATES-BINDING PROTEIN-RELATED"/>
    <property type="match status" value="1"/>
</dbReference>
<dbReference type="GO" id="GO:0042918">
    <property type="term" value="P:alkanesulfonate transmembrane transport"/>
    <property type="evidence" value="ECO:0007669"/>
    <property type="project" value="TreeGrafter"/>
</dbReference>
<dbReference type="AlphaFoldDB" id="A0A081KFY9"/>
<gene>
    <name evidence="5" type="ORF">GV64_22195</name>
</gene>
<organism evidence="5 6">
    <name type="scientific">Endozoicomonas elysicola</name>
    <dbReference type="NCBI Taxonomy" id="305900"/>
    <lineage>
        <taxon>Bacteria</taxon>
        <taxon>Pseudomonadati</taxon>
        <taxon>Pseudomonadota</taxon>
        <taxon>Gammaproteobacteria</taxon>
        <taxon>Oceanospirillales</taxon>
        <taxon>Endozoicomonadaceae</taxon>
        <taxon>Endozoicomonas</taxon>
    </lineage>
</organism>
<dbReference type="STRING" id="305900.GV64_22195"/>
<protein>
    <recommendedName>
        <fullName evidence="4">SsuA/THI5-like domain-containing protein</fullName>
    </recommendedName>
</protein>
<comment type="caution">
    <text evidence="5">The sequence shown here is derived from an EMBL/GenBank/DDBJ whole genome shotgun (WGS) entry which is preliminary data.</text>
</comment>
<dbReference type="RefSeq" id="WP_026258344.1">
    <property type="nucleotide sequence ID" value="NZ_JOJP01000001.1"/>
</dbReference>